<sequence length="68" mass="7033">MDTLVAAAAAEAAVQATFALLKAGYSSRGNNGTWAFGTSHRGCSNSCTPCSRNSSLASRNEASNYNSR</sequence>
<feature type="region of interest" description="Disordered" evidence="1">
    <location>
        <begin position="49"/>
        <end position="68"/>
    </location>
</feature>
<proteinExistence type="predicted"/>
<organism evidence="2">
    <name type="scientific">Sesamum radiatum</name>
    <name type="common">Black benniseed</name>
    <dbReference type="NCBI Taxonomy" id="300843"/>
    <lineage>
        <taxon>Eukaryota</taxon>
        <taxon>Viridiplantae</taxon>
        <taxon>Streptophyta</taxon>
        <taxon>Embryophyta</taxon>
        <taxon>Tracheophyta</taxon>
        <taxon>Spermatophyta</taxon>
        <taxon>Magnoliopsida</taxon>
        <taxon>eudicotyledons</taxon>
        <taxon>Gunneridae</taxon>
        <taxon>Pentapetalae</taxon>
        <taxon>asterids</taxon>
        <taxon>lamiids</taxon>
        <taxon>Lamiales</taxon>
        <taxon>Pedaliaceae</taxon>
        <taxon>Sesamum</taxon>
    </lineage>
</organism>
<gene>
    <name evidence="2" type="ORF">Sradi_4332800</name>
</gene>
<comment type="caution">
    <text evidence="2">The sequence shown here is derived from an EMBL/GenBank/DDBJ whole genome shotgun (WGS) entry which is preliminary data.</text>
</comment>
<reference evidence="2" key="1">
    <citation type="submission" date="2020-06" db="EMBL/GenBank/DDBJ databases">
        <authorList>
            <person name="Li T."/>
            <person name="Hu X."/>
            <person name="Zhang T."/>
            <person name="Song X."/>
            <person name="Zhang H."/>
            <person name="Dai N."/>
            <person name="Sheng W."/>
            <person name="Hou X."/>
            <person name="Wei L."/>
        </authorList>
    </citation>
    <scope>NUCLEOTIDE SEQUENCE</scope>
    <source>
        <strain evidence="2">G02</strain>
        <tissue evidence="2">Leaf</tissue>
    </source>
</reference>
<name>A0AAW2NMD3_SESRA</name>
<protein>
    <submittedName>
        <fullName evidence="2">Uncharacterized protein</fullName>
    </submittedName>
</protein>
<accession>A0AAW2NMD3</accession>
<evidence type="ECO:0000256" key="1">
    <source>
        <dbReference type="SAM" id="MobiDB-lite"/>
    </source>
</evidence>
<reference evidence="2" key="2">
    <citation type="journal article" date="2024" name="Plant">
        <title>Genomic evolution and insights into agronomic trait innovations of Sesamum species.</title>
        <authorList>
            <person name="Miao H."/>
            <person name="Wang L."/>
            <person name="Qu L."/>
            <person name="Liu H."/>
            <person name="Sun Y."/>
            <person name="Le M."/>
            <person name="Wang Q."/>
            <person name="Wei S."/>
            <person name="Zheng Y."/>
            <person name="Lin W."/>
            <person name="Duan Y."/>
            <person name="Cao H."/>
            <person name="Xiong S."/>
            <person name="Wang X."/>
            <person name="Wei L."/>
            <person name="Li C."/>
            <person name="Ma Q."/>
            <person name="Ju M."/>
            <person name="Zhao R."/>
            <person name="Li G."/>
            <person name="Mu C."/>
            <person name="Tian Q."/>
            <person name="Mei H."/>
            <person name="Zhang T."/>
            <person name="Gao T."/>
            <person name="Zhang H."/>
        </authorList>
    </citation>
    <scope>NUCLEOTIDE SEQUENCE</scope>
    <source>
        <strain evidence="2">G02</strain>
    </source>
</reference>
<dbReference type="EMBL" id="JACGWJ010000019">
    <property type="protein sequence ID" value="KAL0345015.1"/>
    <property type="molecule type" value="Genomic_DNA"/>
</dbReference>
<dbReference type="AlphaFoldDB" id="A0AAW2NMD3"/>
<evidence type="ECO:0000313" key="2">
    <source>
        <dbReference type="EMBL" id="KAL0345015.1"/>
    </source>
</evidence>